<feature type="compositionally biased region" description="Gly residues" evidence="2">
    <location>
        <begin position="1"/>
        <end position="16"/>
    </location>
</feature>
<organism evidence="4 5">
    <name type="scientific">Ectocarpus siliculosus</name>
    <name type="common">Brown alga</name>
    <name type="synonym">Conferva siliculosa</name>
    <dbReference type="NCBI Taxonomy" id="2880"/>
    <lineage>
        <taxon>Eukaryota</taxon>
        <taxon>Sar</taxon>
        <taxon>Stramenopiles</taxon>
        <taxon>Ochrophyta</taxon>
        <taxon>PX clade</taxon>
        <taxon>Phaeophyceae</taxon>
        <taxon>Ectocarpales</taxon>
        <taxon>Ectocarpaceae</taxon>
        <taxon>Ectocarpus</taxon>
    </lineage>
</organism>
<feature type="compositionally biased region" description="Basic and acidic residues" evidence="2">
    <location>
        <begin position="95"/>
        <end position="108"/>
    </location>
</feature>
<keyword evidence="1" id="KW-0479">Metal-binding</keyword>
<dbReference type="InterPro" id="IPR011706">
    <property type="entry name" value="Cu-oxidase_C"/>
</dbReference>
<dbReference type="Gene3D" id="2.60.40.420">
    <property type="entry name" value="Cupredoxins - blue copper proteins"/>
    <property type="match status" value="2"/>
</dbReference>
<dbReference type="AlphaFoldDB" id="D7FH25"/>
<dbReference type="OrthoDB" id="2121828at2759"/>
<dbReference type="STRING" id="2880.D7FH25"/>
<evidence type="ECO:0000256" key="1">
    <source>
        <dbReference type="ARBA" id="ARBA00022723"/>
    </source>
</evidence>
<feature type="region of interest" description="Disordered" evidence="2">
    <location>
        <begin position="84"/>
        <end position="112"/>
    </location>
</feature>
<dbReference type="EMBL" id="FN649752">
    <property type="protein sequence ID" value="CBJ28403.1"/>
    <property type="molecule type" value="Genomic_DNA"/>
</dbReference>
<evidence type="ECO:0000256" key="2">
    <source>
        <dbReference type="SAM" id="MobiDB-lite"/>
    </source>
</evidence>
<dbReference type="Pfam" id="PF07731">
    <property type="entry name" value="Cu-oxidase_2"/>
    <property type="match status" value="1"/>
</dbReference>
<feature type="compositionally biased region" description="Gly residues" evidence="2">
    <location>
        <begin position="332"/>
        <end position="351"/>
    </location>
</feature>
<dbReference type="InterPro" id="IPR008972">
    <property type="entry name" value="Cupredoxin"/>
</dbReference>
<keyword evidence="5" id="KW-1185">Reference proteome</keyword>
<dbReference type="PANTHER" id="PTHR11709:SF2">
    <property type="entry name" value="MULTICOPPER OXIDASE LPR1"/>
    <property type="match status" value="1"/>
</dbReference>
<evidence type="ECO:0000313" key="5">
    <source>
        <dbReference type="Proteomes" id="UP000002630"/>
    </source>
</evidence>
<gene>
    <name evidence="4" type="primary">MCO</name>
    <name evidence="4" type="ORF">Esi_0104_0074</name>
</gene>
<sequence length="435" mass="45542">MPLYGGGGGGGGGGGSNQAESKDDKGETAEEEEGESEVLHFATVNGQYQPIVQAQPGEAFRVRLIHGGNNDHMHVSLIPADATATATATQGTGQGERREYSTAEDHSGGGKASGGCTLLTLARDGVYLRPVPRLQGGGGHVVIAPGSRADLAVRCDEAGVYRLASSKGGGDDEGEEGSIRSYLGQATDVFEGTLAFVDVGGDALDMDLPEESPAAAGSDRLLQDLRDIPDDEVSRFVFEFNAADKVPHLGNMYTWYGVNGVQYTNASHVMRRVPLGSVEEWVIVNQRKGRGEGEQGCRPPPLPTPPRPNAKEEPIDAGTGGSQNGDDEGGAVDEGGGGGRVPVGCGRGGPGEVTADGHPFHLHVNHFQVVGSSWGGDGPDWSVGDWRDTISIPTPGNVTIRWRADDFTGEAVAHCHIFGHSDTGMMMNFEIFDSI</sequence>
<dbReference type="SUPFAM" id="SSF49503">
    <property type="entry name" value="Cupredoxins"/>
    <property type="match status" value="2"/>
</dbReference>
<proteinExistence type="predicted"/>
<feature type="region of interest" description="Disordered" evidence="2">
    <location>
        <begin position="287"/>
        <end position="352"/>
    </location>
</feature>
<name>D7FH25_ECTSI</name>
<evidence type="ECO:0000313" key="4">
    <source>
        <dbReference type="EMBL" id="CBJ28403.1"/>
    </source>
</evidence>
<dbReference type="PANTHER" id="PTHR11709">
    <property type="entry name" value="MULTI-COPPER OXIDASE"/>
    <property type="match status" value="1"/>
</dbReference>
<dbReference type="InParanoid" id="D7FH25"/>
<feature type="compositionally biased region" description="Pro residues" evidence="2">
    <location>
        <begin position="298"/>
        <end position="308"/>
    </location>
</feature>
<dbReference type="Proteomes" id="UP000002630">
    <property type="component" value="Linkage Group LG27"/>
</dbReference>
<dbReference type="EMBL" id="FN647726">
    <property type="protein sequence ID" value="CBJ28403.1"/>
    <property type="molecule type" value="Genomic_DNA"/>
</dbReference>
<accession>D7FH25</accession>
<feature type="region of interest" description="Disordered" evidence="2">
    <location>
        <begin position="1"/>
        <end position="37"/>
    </location>
</feature>
<dbReference type="InterPro" id="IPR002355">
    <property type="entry name" value="Cu_oxidase_Cu_BS"/>
</dbReference>
<feature type="domain" description="Plastocyanin-like" evidence="3">
    <location>
        <begin position="357"/>
        <end position="430"/>
    </location>
</feature>
<evidence type="ECO:0000259" key="3">
    <source>
        <dbReference type="Pfam" id="PF07731"/>
    </source>
</evidence>
<dbReference type="InterPro" id="IPR045087">
    <property type="entry name" value="Cu-oxidase_fam"/>
</dbReference>
<dbReference type="GO" id="GO:0016491">
    <property type="term" value="F:oxidoreductase activity"/>
    <property type="evidence" value="ECO:0007669"/>
    <property type="project" value="InterPro"/>
</dbReference>
<dbReference type="GO" id="GO:0005507">
    <property type="term" value="F:copper ion binding"/>
    <property type="evidence" value="ECO:0007669"/>
    <property type="project" value="InterPro"/>
</dbReference>
<protein>
    <submittedName>
        <fullName evidence="4">Multicopper oxidase, type 1 is implicated in celullar iron transport</fullName>
    </submittedName>
</protein>
<reference evidence="4 5" key="1">
    <citation type="journal article" date="2010" name="Nature">
        <title>The Ectocarpus genome and the independent evolution of multicellularity in brown algae.</title>
        <authorList>
            <person name="Cock J.M."/>
            <person name="Sterck L."/>
            <person name="Rouze P."/>
            <person name="Scornet D."/>
            <person name="Allen A.E."/>
            <person name="Amoutzias G."/>
            <person name="Anthouard V."/>
            <person name="Artiguenave F."/>
            <person name="Aury J.M."/>
            <person name="Badger J.H."/>
            <person name="Beszteri B."/>
            <person name="Billiau K."/>
            <person name="Bonnet E."/>
            <person name="Bothwell J.H."/>
            <person name="Bowler C."/>
            <person name="Boyen C."/>
            <person name="Brownlee C."/>
            <person name="Carrano C.J."/>
            <person name="Charrier B."/>
            <person name="Cho G.Y."/>
            <person name="Coelho S.M."/>
            <person name="Collen J."/>
            <person name="Corre E."/>
            <person name="Da Silva C."/>
            <person name="Delage L."/>
            <person name="Delaroque N."/>
            <person name="Dittami S.M."/>
            <person name="Doulbeau S."/>
            <person name="Elias M."/>
            <person name="Farnham G."/>
            <person name="Gachon C.M."/>
            <person name="Gschloessl B."/>
            <person name="Heesch S."/>
            <person name="Jabbari K."/>
            <person name="Jubin C."/>
            <person name="Kawai H."/>
            <person name="Kimura K."/>
            <person name="Kloareg B."/>
            <person name="Kupper F.C."/>
            <person name="Lang D."/>
            <person name="Le Bail A."/>
            <person name="Leblanc C."/>
            <person name="Lerouge P."/>
            <person name="Lohr M."/>
            <person name="Lopez P.J."/>
            <person name="Martens C."/>
            <person name="Maumus F."/>
            <person name="Michel G."/>
            <person name="Miranda-Saavedra D."/>
            <person name="Morales J."/>
            <person name="Moreau H."/>
            <person name="Motomura T."/>
            <person name="Nagasato C."/>
            <person name="Napoli C.A."/>
            <person name="Nelson D.R."/>
            <person name="Nyvall-Collen P."/>
            <person name="Peters A.F."/>
            <person name="Pommier C."/>
            <person name="Potin P."/>
            <person name="Poulain J."/>
            <person name="Quesneville H."/>
            <person name="Read B."/>
            <person name="Rensing S.A."/>
            <person name="Ritter A."/>
            <person name="Rousvoal S."/>
            <person name="Samanta M."/>
            <person name="Samson G."/>
            <person name="Schroeder D.C."/>
            <person name="Segurens B."/>
            <person name="Strittmatter M."/>
            <person name="Tonon T."/>
            <person name="Tregear J.W."/>
            <person name="Valentin K."/>
            <person name="von Dassow P."/>
            <person name="Yamagishi T."/>
            <person name="Van de Peer Y."/>
            <person name="Wincker P."/>
        </authorList>
    </citation>
    <scope>NUCLEOTIDE SEQUENCE [LARGE SCALE GENOMIC DNA]</scope>
    <source>
        <strain evidence="5">Ec32 / CCAP1310/4</strain>
    </source>
</reference>
<dbReference type="OMA" id="WRDTISI"/>
<dbReference type="PROSITE" id="PS00080">
    <property type="entry name" value="MULTICOPPER_OXIDASE2"/>
    <property type="match status" value="1"/>
</dbReference>